<comment type="caution">
    <text evidence="3">The sequence shown here is derived from an EMBL/GenBank/DDBJ whole genome shotgun (WGS) entry which is preliminary data.</text>
</comment>
<evidence type="ECO:0000259" key="2">
    <source>
        <dbReference type="Pfam" id="PF00149"/>
    </source>
</evidence>
<dbReference type="Proteomes" id="UP000675284">
    <property type="component" value="Unassembled WGS sequence"/>
</dbReference>
<gene>
    <name evidence="3" type="ORF">KCX74_13565</name>
</gene>
<keyword evidence="1" id="KW-0378">Hydrolase</keyword>
<dbReference type="SUPFAM" id="SSF56300">
    <property type="entry name" value="Metallo-dependent phosphatases"/>
    <property type="match status" value="1"/>
</dbReference>
<organism evidence="3 4">
    <name type="scientific">Virgibacillus salarius</name>
    <dbReference type="NCBI Taxonomy" id="447199"/>
    <lineage>
        <taxon>Bacteria</taxon>
        <taxon>Bacillati</taxon>
        <taxon>Bacillota</taxon>
        <taxon>Bacilli</taxon>
        <taxon>Bacillales</taxon>
        <taxon>Bacillaceae</taxon>
        <taxon>Virgibacillus</taxon>
    </lineage>
</organism>
<dbReference type="GO" id="GO:0004527">
    <property type="term" value="F:exonuclease activity"/>
    <property type="evidence" value="ECO:0007669"/>
    <property type="project" value="UniProtKB-KW"/>
</dbReference>
<dbReference type="PANTHER" id="PTHR30337">
    <property type="entry name" value="COMPONENT OF ATP-DEPENDENT DSDNA EXONUCLEASE"/>
    <property type="match status" value="1"/>
</dbReference>
<dbReference type="InterPro" id="IPR041796">
    <property type="entry name" value="Mre11_N"/>
</dbReference>
<dbReference type="CDD" id="cd00840">
    <property type="entry name" value="MPP_Mre11_N"/>
    <property type="match status" value="1"/>
</dbReference>
<dbReference type="AlphaFoldDB" id="A0A941DUT1"/>
<dbReference type="Pfam" id="PF00149">
    <property type="entry name" value="Metallophos"/>
    <property type="match status" value="1"/>
</dbReference>
<dbReference type="PIRSF" id="PIRSF033091">
    <property type="entry name" value="Pesterase_YhaO"/>
    <property type="match status" value="1"/>
</dbReference>
<dbReference type="InterPro" id="IPR004843">
    <property type="entry name" value="Calcineurin-like_PHP"/>
</dbReference>
<dbReference type="InterPro" id="IPR014576">
    <property type="entry name" value="Pesterase_YhaO"/>
</dbReference>
<accession>A0A941DUT1</accession>
<sequence length="408" mass="47243">MSKQLSFIHAADLHLDSPFKGLANTPDPIFKEVRESTFVALDNLVQAAINQRVDFVLIVGDLFDNEKQSLKAQIRLKKAFEKLQNHEIYVYMSYGNHDYINGNKHPVAYPDNVYIFSKEEVQPFPYQRNGEVLALIYGFSYENRAVVANKVNEFQITDTSVPFHIAMLHGSVQSNTEHDRYAPFQVQELSERHFDYWALGHIHKRQILKETPAIVYPGNIQGRNRKETGMKGCYHVVLNEGTTDLAFIPLQAIQINPLVVNVSPCNSVHEVESVLMEHVNNLTYSTPQLIDLTLISTDQRITKWQQDGRMEEMMELINEATIQSSVWSYIFRYSVSKKVASFDRELYKGDHFISELLYEIDNQSIQPFIAEIYQQKRARKFVERLTIEEEMALKTAVKELLIYELLKE</sequence>
<dbReference type="RefSeq" id="WP_026680573.1">
    <property type="nucleotide sequence ID" value="NZ_BAAACY010000170.1"/>
</dbReference>
<proteinExistence type="predicted"/>
<name>A0A941DUT1_9BACI</name>
<feature type="domain" description="Calcineurin-like phosphoesterase" evidence="2">
    <location>
        <begin position="6"/>
        <end position="204"/>
    </location>
</feature>
<evidence type="ECO:0000313" key="4">
    <source>
        <dbReference type="Proteomes" id="UP000675284"/>
    </source>
</evidence>
<keyword evidence="3" id="KW-0540">Nuclease</keyword>
<dbReference type="PANTHER" id="PTHR30337:SF7">
    <property type="entry name" value="PHOSPHOESTERASE"/>
    <property type="match status" value="1"/>
</dbReference>
<keyword evidence="3" id="KW-0269">Exonuclease</keyword>
<dbReference type="Gene3D" id="3.60.21.10">
    <property type="match status" value="1"/>
</dbReference>
<evidence type="ECO:0000313" key="3">
    <source>
        <dbReference type="EMBL" id="MBR7797065.1"/>
    </source>
</evidence>
<keyword evidence="4" id="KW-1185">Reference proteome</keyword>
<evidence type="ECO:0000256" key="1">
    <source>
        <dbReference type="ARBA" id="ARBA00022801"/>
    </source>
</evidence>
<dbReference type="EMBL" id="JAGSOT010000042">
    <property type="protein sequence ID" value="MBR7797065.1"/>
    <property type="molecule type" value="Genomic_DNA"/>
</dbReference>
<protein>
    <submittedName>
        <fullName evidence="3">DNA repair exonuclease</fullName>
    </submittedName>
</protein>
<dbReference type="InterPro" id="IPR050535">
    <property type="entry name" value="DNA_Repair-Maintenance_Comp"/>
</dbReference>
<reference evidence="3" key="1">
    <citation type="submission" date="2021-04" db="EMBL/GenBank/DDBJ databases">
        <title>Isolation and polyphasic classification of algal microorganism.</title>
        <authorList>
            <person name="Wang S."/>
        </authorList>
    </citation>
    <scope>NUCLEOTIDE SEQUENCE</scope>
    <source>
        <strain evidence="3">720a</strain>
    </source>
</reference>
<dbReference type="InterPro" id="IPR029052">
    <property type="entry name" value="Metallo-depent_PP-like"/>
</dbReference>